<dbReference type="Proteomes" id="UP000283601">
    <property type="component" value="Unassembled WGS sequence"/>
</dbReference>
<proteinExistence type="predicted"/>
<dbReference type="EMBL" id="QSJZ01000013">
    <property type="protein sequence ID" value="RHE21826.1"/>
    <property type="molecule type" value="Genomic_DNA"/>
</dbReference>
<evidence type="ECO:0000313" key="2">
    <source>
        <dbReference type="EMBL" id="RGV40512.1"/>
    </source>
</evidence>
<dbReference type="Gene3D" id="1.10.1200.10">
    <property type="entry name" value="ACP-like"/>
    <property type="match status" value="1"/>
</dbReference>
<reference evidence="4 5" key="1">
    <citation type="submission" date="2018-08" db="EMBL/GenBank/DDBJ databases">
        <title>A genome reference for cultivated species of the human gut microbiota.</title>
        <authorList>
            <person name="Zou Y."/>
            <person name="Xue W."/>
            <person name="Luo G."/>
        </authorList>
    </citation>
    <scope>NUCLEOTIDE SEQUENCE [LARGE SCALE GENOMIC DNA]</scope>
    <source>
        <strain evidence="2 5">AF14-42</strain>
        <strain evidence="3 4">AM29-12AC</strain>
    </source>
</reference>
<evidence type="ECO:0000313" key="3">
    <source>
        <dbReference type="EMBL" id="RHE21826.1"/>
    </source>
</evidence>
<dbReference type="AlphaFoldDB" id="A0A412XBB9"/>
<dbReference type="RefSeq" id="WP_117713883.1">
    <property type="nucleotide sequence ID" value="NZ_BAABXG010000001.1"/>
</dbReference>
<evidence type="ECO:0000313" key="4">
    <source>
        <dbReference type="Proteomes" id="UP000283601"/>
    </source>
</evidence>
<dbReference type="SUPFAM" id="SSF47336">
    <property type="entry name" value="ACP-like"/>
    <property type="match status" value="1"/>
</dbReference>
<organism evidence="2 5">
    <name type="scientific">Bacteroides uniformis</name>
    <dbReference type="NCBI Taxonomy" id="820"/>
    <lineage>
        <taxon>Bacteria</taxon>
        <taxon>Pseudomonadati</taxon>
        <taxon>Bacteroidota</taxon>
        <taxon>Bacteroidia</taxon>
        <taxon>Bacteroidales</taxon>
        <taxon>Bacteroidaceae</taxon>
        <taxon>Bacteroides</taxon>
    </lineage>
</organism>
<evidence type="ECO:0000313" key="5">
    <source>
        <dbReference type="Proteomes" id="UP000285343"/>
    </source>
</evidence>
<comment type="caution">
    <text evidence="2">The sequence shown here is derived from an EMBL/GenBank/DDBJ whole genome shotgun (WGS) entry which is preliminary data.</text>
</comment>
<dbReference type="EMBL" id="WCTY01000017">
    <property type="protein sequence ID" value="KAB4183866.1"/>
    <property type="molecule type" value="Genomic_DNA"/>
</dbReference>
<evidence type="ECO:0000313" key="6">
    <source>
        <dbReference type="Proteomes" id="UP000487221"/>
    </source>
</evidence>
<gene>
    <name evidence="3" type="ORF">DW758_14845</name>
    <name evidence="2" type="ORF">DWW14_14660</name>
    <name evidence="1" type="ORF">GAQ44_10125</name>
</gene>
<dbReference type="InterPro" id="IPR036736">
    <property type="entry name" value="ACP-like_sf"/>
</dbReference>
<dbReference type="Proteomes" id="UP000285343">
    <property type="component" value="Unassembled WGS sequence"/>
</dbReference>
<sequence length="75" mass="8618">MTLEEFIKLFAAEFDNTAEDVFTAKTNYKSLDEWSSLVALSIISMVDEEFDKRLTGADLRSMDTIEDLYNLILTK</sequence>
<reference evidence="1 6" key="2">
    <citation type="journal article" date="2019" name="Nat. Med.">
        <title>A library of human gut bacterial isolates paired with longitudinal multiomics data enables mechanistic microbiome research.</title>
        <authorList>
            <person name="Poyet M."/>
            <person name="Groussin M."/>
            <person name="Gibbons S.M."/>
            <person name="Avila-Pacheco J."/>
            <person name="Jiang X."/>
            <person name="Kearney S.M."/>
            <person name="Perrotta A.R."/>
            <person name="Berdy B."/>
            <person name="Zhao S."/>
            <person name="Lieberman T.D."/>
            <person name="Swanson P.K."/>
            <person name="Smith M."/>
            <person name="Roesemann S."/>
            <person name="Alexander J.E."/>
            <person name="Rich S.A."/>
            <person name="Livny J."/>
            <person name="Vlamakis H."/>
            <person name="Clish C."/>
            <person name="Bullock K."/>
            <person name="Deik A."/>
            <person name="Scott J."/>
            <person name="Pierce K.A."/>
            <person name="Xavier R.J."/>
            <person name="Alm E.J."/>
        </authorList>
    </citation>
    <scope>NUCLEOTIDE SEQUENCE [LARGE SCALE GENOMIC DNA]</scope>
    <source>
        <strain evidence="1 6">BIOML-A19</strain>
    </source>
</reference>
<evidence type="ECO:0000313" key="1">
    <source>
        <dbReference type="EMBL" id="KAB4183866.1"/>
    </source>
</evidence>
<protein>
    <submittedName>
        <fullName evidence="2">Acyl carrier protein</fullName>
    </submittedName>
</protein>
<name>A0A412XBB9_BACUN</name>
<accession>A0A412XBB9</accession>
<dbReference type="Proteomes" id="UP000487221">
    <property type="component" value="Unassembled WGS sequence"/>
</dbReference>
<dbReference type="EMBL" id="QRZC01000021">
    <property type="protein sequence ID" value="RGV40512.1"/>
    <property type="molecule type" value="Genomic_DNA"/>
</dbReference>